<dbReference type="RefSeq" id="WP_123610801.1">
    <property type="nucleotide sequence ID" value="NZ_RJVG01000015.1"/>
</dbReference>
<proteinExistence type="predicted"/>
<keyword evidence="2" id="KW-1185">Reference proteome</keyword>
<evidence type="ECO:0000313" key="2">
    <source>
        <dbReference type="Proteomes" id="UP000273083"/>
    </source>
</evidence>
<dbReference type="EMBL" id="RJVG01000015">
    <property type="protein sequence ID" value="ROR22359.1"/>
    <property type="molecule type" value="Genomic_DNA"/>
</dbReference>
<gene>
    <name evidence="1" type="ORF">EDD66_11544</name>
</gene>
<dbReference type="InterPro" id="IPR001707">
    <property type="entry name" value="Cmp_AcTrfase"/>
</dbReference>
<dbReference type="Proteomes" id="UP000273083">
    <property type="component" value="Unassembled WGS sequence"/>
</dbReference>
<accession>A0A3N1X6E7</accession>
<dbReference type="GO" id="GO:0008811">
    <property type="term" value="F:chloramphenicol O-acetyltransferase activity"/>
    <property type="evidence" value="ECO:0007669"/>
    <property type="project" value="InterPro"/>
</dbReference>
<evidence type="ECO:0000313" key="1">
    <source>
        <dbReference type="EMBL" id="ROR22359.1"/>
    </source>
</evidence>
<keyword evidence="1" id="KW-0808">Transferase</keyword>
<dbReference type="OrthoDB" id="9801766at2"/>
<name>A0A3N1X6E7_9FIRM</name>
<dbReference type="SUPFAM" id="SSF52777">
    <property type="entry name" value="CoA-dependent acyltransferases"/>
    <property type="match status" value="1"/>
</dbReference>
<dbReference type="Pfam" id="PF00302">
    <property type="entry name" value="CAT"/>
    <property type="match status" value="1"/>
</dbReference>
<dbReference type="PANTHER" id="PTHR38474">
    <property type="entry name" value="SLR0299 PROTEIN"/>
    <property type="match status" value="1"/>
</dbReference>
<dbReference type="AlphaFoldDB" id="A0A3N1X6E7"/>
<dbReference type="PANTHER" id="PTHR38474:SF1">
    <property type="entry name" value="SLR0299 PROTEIN"/>
    <property type="match status" value="1"/>
</dbReference>
<organism evidence="1 2">
    <name type="scientific">Mobilisporobacter senegalensis</name>
    <dbReference type="NCBI Taxonomy" id="1329262"/>
    <lineage>
        <taxon>Bacteria</taxon>
        <taxon>Bacillati</taxon>
        <taxon>Bacillota</taxon>
        <taxon>Clostridia</taxon>
        <taxon>Lachnospirales</taxon>
        <taxon>Lachnospiraceae</taxon>
        <taxon>Mobilisporobacter</taxon>
    </lineage>
</organism>
<comment type="caution">
    <text evidence="1">The sequence shown here is derived from an EMBL/GenBank/DDBJ whole genome shotgun (WGS) entry which is preliminary data.</text>
</comment>
<dbReference type="InterPro" id="IPR023213">
    <property type="entry name" value="CAT-like_dom_sf"/>
</dbReference>
<protein>
    <submittedName>
        <fullName evidence="1">Chloramphenicol O-acetyltransferase type A</fullName>
    </submittedName>
</protein>
<dbReference type="Gene3D" id="3.30.559.10">
    <property type="entry name" value="Chloramphenicol acetyltransferase-like domain"/>
    <property type="match status" value="1"/>
</dbReference>
<reference evidence="1 2" key="1">
    <citation type="submission" date="2018-11" db="EMBL/GenBank/DDBJ databases">
        <title>Genomic Encyclopedia of Type Strains, Phase IV (KMG-IV): sequencing the most valuable type-strain genomes for metagenomic binning, comparative biology and taxonomic classification.</title>
        <authorList>
            <person name="Goeker M."/>
        </authorList>
    </citation>
    <scope>NUCLEOTIDE SEQUENCE [LARGE SCALE GENOMIC DNA]</scope>
    <source>
        <strain evidence="1 2">DSM 26537</strain>
    </source>
</reference>
<dbReference type="SMART" id="SM01059">
    <property type="entry name" value="CAT"/>
    <property type="match status" value="1"/>
</dbReference>
<sequence length="214" mass="24727">MNVKKVDLESYPRKAHFQYFKSMAYPYVGVTVNIDIIELHHIIKKEKLPFFLSVLYVASKAANSVPELRRRINGEDILEYSYCNTSHTVALEDGTYCYCELDSSMDFKTYIEYGIQKQNNAKEKGVLEEGKDAESFLFVSSLPWLSYTSLIQPVPHPADSNPRITFGRFFEQDNKILLPTSILANHALVDGKHISEFYEYFNEIMKELKNELSI</sequence>